<dbReference type="SUPFAM" id="SSF58038">
    <property type="entry name" value="SNARE fusion complex"/>
    <property type="match status" value="1"/>
</dbReference>
<evidence type="ECO:0000313" key="3">
    <source>
        <dbReference type="Proteomes" id="UP000243579"/>
    </source>
</evidence>
<dbReference type="EMBL" id="JNBR01002297">
    <property type="protein sequence ID" value="OQR83156.1"/>
    <property type="molecule type" value="Genomic_DNA"/>
</dbReference>
<evidence type="ECO:0000256" key="1">
    <source>
        <dbReference type="SAM" id="Phobius"/>
    </source>
</evidence>
<evidence type="ECO:0000313" key="2">
    <source>
        <dbReference type="EMBL" id="OQR83156.1"/>
    </source>
</evidence>
<reference evidence="2 3" key="1">
    <citation type="journal article" date="2014" name="Genome Biol. Evol.">
        <title>The secreted proteins of Achlya hypogyna and Thraustotheca clavata identify the ancestral oomycete secretome and reveal gene acquisitions by horizontal gene transfer.</title>
        <authorList>
            <person name="Misner I."/>
            <person name="Blouin N."/>
            <person name="Leonard G."/>
            <person name="Richards T.A."/>
            <person name="Lane C.E."/>
        </authorList>
    </citation>
    <scope>NUCLEOTIDE SEQUENCE [LARGE SCALE GENOMIC DNA]</scope>
    <source>
        <strain evidence="2 3">ATCC 48635</strain>
    </source>
</reference>
<dbReference type="Proteomes" id="UP000243579">
    <property type="component" value="Unassembled WGS sequence"/>
</dbReference>
<feature type="transmembrane region" description="Helical" evidence="1">
    <location>
        <begin position="195"/>
        <end position="218"/>
    </location>
</feature>
<keyword evidence="3" id="KW-1185">Reference proteome</keyword>
<name>A0A1V9YBT6_ACHHY</name>
<keyword evidence="1" id="KW-0812">Transmembrane</keyword>
<evidence type="ECO:0008006" key="4">
    <source>
        <dbReference type="Google" id="ProtNLM"/>
    </source>
</evidence>
<protein>
    <recommendedName>
        <fullName evidence="4">t-SNARE coiled-coil homology domain-containing protein</fullName>
    </recommendedName>
</protein>
<accession>A0A1V9YBT6</accession>
<gene>
    <name evidence="2" type="ORF">ACHHYP_15022</name>
</gene>
<keyword evidence="1" id="KW-1133">Transmembrane helix</keyword>
<dbReference type="AlphaFoldDB" id="A0A1V9YBT6"/>
<dbReference type="OrthoDB" id="364348at2759"/>
<keyword evidence="1" id="KW-0472">Membrane</keyword>
<sequence length="219" mass="24365">MEEPVINTLEEAEEALGRMSANLGVVSAECSMDGVTTEALFMEKTASAMGHATGLSRQLAAFLDAEKHRKGANKAKLKALQKGYVDAMKQLQDVQRIYARRHEAVIEYDLIKTACISTDDLKKAKEERDQALEIAEDAVQVNKAFQAVDNLVKAQTATITQIRNQTEDIKLEIGDTVNELEHARQLQRETMQKKCLIYLVVLLILAAIIIPIVLHYTLS</sequence>
<dbReference type="Gene3D" id="1.20.5.110">
    <property type="match status" value="1"/>
</dbReference>
<organism evidence="2 3">
    <name type="scientific">Achlya hypogyna</name>
    <name type="common">Oomycete</name>
    <name type="synonym">Protoachlya hypogyna</name>
    <dbReference type="NCBI Taxonomy" id="1202772"/>
    <lineage>
        <taxon>Eukaryota</taxon>
        <taxon>Sar</taxon>
        <taxon>Stramenopiles</taxon>
        <taxon>Oomycota</taxon>
        <taxon>Saprolegniomycetes</taxon>
        <taxon>Saprolegniales</taxon>
        <taxon>Achlyaceae</taxon>
        <taxon>Achlya</taxon>
    </lineage>
</organism>
<comment type="caution">
    <text evidence="2">The sequence shown here is derived from an EMBL/GenBank/DDBJ whole genome shotgun (WGS) entry which is preliminary data.</text>
</comment>
<proteinExistence type="predicted"/>